<evidence type="ECO:0000313" key="2">
    <source>
        <dbReference type="EMBL" id="ETS74864.1"/>
    </source>
</evidence>
<dbReference type="HOGENOM" id="CLU_082467_0_0_1"/>
<keyword evidence="3" id="KW-1185">Reference proteome</keyword>
<keyword evidence="1" id="KW-0812">Transmembrane</keyword>
<dbReference type="KEGG" id="pfy:PFICI_13348"/>
<feature type="transmembrane region" description="Helical" evidence="1">
    <location>
        <begin position="30"/>
        <end position="51"/>
    </location>
</feature>
<feature type="transmembrane region" description="Helical" evidence="1">
    <location>
        <begin position="98"/>
        <end position="119"/>
    </location>
</feature>
<dbReference type="OrthoDB" id="5229319at2759"/>
<reference evidence="3" key="1">
    <citation type="journal article" date="2015" name="BMC Genomics">
        <title>Genomic and transcriptomic analysis of the endophytic fungus Pestalotiopsis fici reveals its lifestyle and high potential for synthesis of natural products.</title>
        <authorList>
            <person name="Wang X."/>
            <person name="Zhang X."/>
            <person name="Liu L."/>
            <person name="Xiang M."/>
            <person name="Wang W."/>
            <person name="Sun X."/>
            <person name="Che Y."/>
            <person name="Guo L."/>
            <person name="Liu G."/>
            <person name="Guo L."/>
            <person name="Wang C."/>
            <person name="Yin W.B."/>
            <person name="Stadler M."/>
            <person name="Zhang X."/>
            <person name="Liu X."/>
        </authorList>
    </citation>
    <scope>NUCLEOTIDE SEQUENCE [LARGE SCALE GENOMIC DNA]</scope>
    <source>
        <strain evidence="3">W106-1 / CGMCC3.15140</strain>
    </source>
</reference>
<keyword evidence="1" id="KW-1133">Transmembrane helix</keyword>
<proteinExistence type="predicted"/>
<dbReference type="InParanoid" id="W3WM75"/>
<dbReference type="Proteomes" id="UP000030651">
    <property type="component" value="Unassembled WGS sequence"/>
</dbReference>
<feature type="transmembrane region" description="Helical" evidence="1">
    <location>
        <begin position="262"/>
        <end position="279"/>
    </location>
</feature>
<feature type="transmembrane region" description="Helical" evidence="1">
    <location>
        <begin position="72"/>
        <end position="92"/>
    </location>
</feature>
<evidence type="ECO:0000313" key="3">
    <source>
        <dbReference type="Proteomes" id="UP000030651"/>
    </source>
</evidence>
<dbReference type="GeneID" id="19278361"/>
<protein>
    <submittedName>
        <fullName evidence="2">Uncharacterized protein</fullName>
    </submittedName>
</protein>
<dbReference type="RefSeq" id="XP_007840120.1">
    <property type="nucleotide sequence ID" value="XM_007841929.1"/>
</dbReference>
<dbReference type="OMA" id="EASMAYC"/>
<name>W3WM75_PESFW</name>
<dbReference type="eggNOG" id="ENOG502SQQC">
    <property type="taxonomic scope" value="Eukaryota"/>
</dbReference>
<evidence type="ECO:0000256" key="1">
    <source>
        <dbReference type="SAM" id="Phobius"/>
    </source>
</evidence>
<dbReference type="EMBL" id="KI912119">
    <property type="protein sequence ID" value="ETS74864.1"/>
    <property type="molecule type" value="Genomic_DNA"/>
</dbReference>
<keyword evidence="1" id="KW-0472">Membrane</keyword>
<gene>
    <name evidence="2" type="ORF">PFICI_13348</name>
</gene>
<accession>W3WM75</accession>
<organism evidence="2 3">
    <name type="scientific">Pestalotiopsis fici (strain W106-1 / CGMCC3.15140)</name>
    <dbReference type="NCBI Taxonomy" id="1229662"/>
    <lineage>
        <taxon>Eukaryota</taxon>
        <taxon>Fungi</taxon>
        <taxon>Dikarya</taxon>
        <taxon>Ascomycota</taxon>
        <taxon>Pezizomycotina</taxon>
        <taxon>Sordariomycetes</taxon>
        <taxon>Xylariomycetidae</taxon>
        <taxon>Amphisphaeriales</taxon>
        <taxon>Sporocadaceae</taxon>
        <taxon>Pestalotiopsis</taxon>
    </lineage>
</organism>
<sequence>MSTSRADLFSSLVILPTANALGHLMPAVGASWATTGALVWDYPILILLFSVHTLLDSFDKYRDIPSEKKPSTIITLIWAGTLMLSISGSSYVSGFSSAIRIVWFLCLEIFWAVPLIPLYSRRRGFYLVKLRQLFGPLKSAFCGVMAGLMDADPASHHACIILTADCGAGPQRVQALAYSILYNFLRESFYDARDIEEDKQDHVSTMATFLGMPNTIALLLAGAVAGEAWISGAITLEGNTRAVGVVGLSSWIVATQTREKRLAWVFFSLVSLLPAWHAQAHL</sequence>
<dbReference type="AlphaFoldDB" id="W3WM75"/>